<keyword evidence="2" id="KW-1185">Reference proteome</keyword>
<evidence type="ECO:0000313" key="1">
    <source>
        <dbReference type="EMBL" id="MPC10648.1"/>
    </source>
</evidence>
<sequence>MLAPGDGQLRRLWLDARMIVYLEGNYAEAEAAVLNINTDIFLVQREDALHLYWCSTTVPEVE</sequence>
<organism evidence="1 2">
    <name type="scientific">Portunus trituberculatus</name>
    <name type="common">Swimming crab</name>
    <name type="synonym">Neptunus trituberculatus</name>
    <dbReference type="NCBI Taxonomy" id="210409"/>
    <lineage>
        <taxon>Eukaryota</taxon>
        <taxon>Metazoa</taxon>
        <taxon>Ecdysozoa</taxon>
        <taxon>Arthropoda</taxon>
        <taxon>Crustacea</taxon>
        <taxon>Multicrustacea</taxon>
        <taxon>Malacostraca</taxon>
        <taxon>Eumalacostraca</taxon>
        <taxon>Eucarida</taxon>
        <taxon>Decapoda</taxon>
        <taxon>Pleocyemata</taxon>
        <taxon>Brachyura</taxon>
        <taxon>Eubrachyura</taxon>
        <taxon>Portunoidea</taxon>
        <taxon>Portunidae</taxon>
        <taxon>Portuninae</taxon>
        <taxon>Portunus</taxon>
    </lineage>
</organism>
<gene>
    <name evidence="1" type="ORF">E2C01_003287</name>
</gene>
<evidence type="ECO:0000313" key="2">
    <source>
        <dbReference type="Proteomes" id="UP000324222"/>
    </source>
</evidence>
<comment type="caution">
    <text evidence="1">The sequence shown here is derived from an EMBL/GenBank/DDBJ whole genome shotgun (WGS) entry which is preliminary data.</text>
</comment>
<protein>
    <submittedName>
        <fullName evidence="1">Uncharacterized protein</fullName>
    </submittedName>
</protein>
<dbReference type="AlphaFoldDB" id="A0A5B7CNH7"/>
<proteinExistence type="predicted"/>
<name>A0A5B7CNH7_PORTR</name>
<reference evidence="1 2" key="1">
    <citation type="submission" date="2019-05" db="EMBL/GenBank/DDBJ databases">
        <title>Another draft genome of Portunus trituberculatus and its Hox gene families provides insights of decapod evolution.</title>
        <authorList>
            <person name="Jeong J.-H."/>
            <person name="Song I."/>
            <person name="Kim S."/>
            <person name="Choi T."/>
            <person name="Kim D."/>
            <person name="Ryu S."/>
            <person name="Kim W."/>
        </authorList>
    </citation>
    <scope>NUCLEOTIDE SEQUENCE [LARGE SCALE GENOMIC DNA]</scope>
    <source>
        <tissue evidence="1">Muscle</tissue>
    </source>
</reference>
<dbReference type="EMBL" id="VSRR010000126">
    <property type="protein sequence ID" value="MPC10648.1"/>
    <property type="molecule type" value="Genomic_DNA"/>
</dbReference>
<dbReference type="Proteomes" id="UP000324222">
    <property type="component" value="Unassembled WGS sequence"/>
</dbReference>
<accession>A0A5B7CNH7</accession>